<feature type="transmembrane region" description="Helical" evidence="1">
    <location>
        <begin position="51"/>
        <end position="70"/>
    </location>
</feature>
<accession>A0A9P5NT95</accession>
<reference evidence="2" key="1">
    <citation type="submission" date="2020-11" db="EMBL/GenBank/DDBJ databases">
        <authorList>
            <consortium name="DOE Joint Genome Institute"/>
            <person name="Ahrendt S."/>
            <person name="Riley R."/>
            <person name="Andreopoulos W."/>
            <person name="LaButti K."/>
            <person name="Pangilinan J."/>
            <person name="Ruiz-duenas F.J."/>
            <person name="Barrasa J.M."/>
            <person name="Sanchez-Garcia M."/>
            <person name="Camarero S."/>
            <person name="Miyauchi S."/>
            <person name="Serrano A."/>
            <person name="Linde D."/>
            <person name="Babiker R."/>
            <person name="Drula E."/>
            <person name="Ayuso-Fernandez I."/>
            <person name="Pacheco R."/>
            <person name="Padilla G."/>
            <person name="Ferreira P."/>
            <person name="Barriuso J."/>
            <person name="Kellner H."/>
            <person name="Castanera R."/>
            <person name="Alfaro M."/>
            <person name="Ramirez L."/>
            <person name="Pisabarro A.G."/>
            <person name="Kuo A."/>
            <person name="Tritt A."/>
            <person name="Lipzen A."/>
            <person name="He G."/>
            <person name="Yan M."/>
            <person name="Ng V."/>
            <person name="Cullen D."/>
            <person name="Martin F."/>
            <person name="Rosso M.-N."/>
            <person name="Henrissat B."/>
            <person name="Hibbett D."/>
            <person name="Martinez A.T."/>
            <person name="Grigoriev I.V."/>
        </authorList>
    </citation>
    <scope>NUCLEOTIDE SEQUENCE</scope>
    <source>
        <strain evidence="2">AH 44721</strain>
    </source>
</reference>
<comment type="caution">
    <text evidence="2">The sequence shown here is derived from an EMBL/GenBank/DDBJ whole genome shotgun (WGS) entry which is preliminary data.</text>
</comment>
<name>A0A9P5NT95_GYMJU</name>
<keyword evidence="1" id="KW-0472">Membrane</keyword>
<keyword evidence="3" id="KW-1185">Reference proteome</keyword>
<evidence type="ECO:0000313" key="2">
    <source>
        <dbReference type="EMBL" id="KAF8905929.1"/>
    </source>
</evidence>
<feature type="transmembrane region" description="Helical" evidence="1">
    <location>
        <begin position="20"/>
        <end position="39"/>
    </location>
</feature>
<evidence type="ECO:0000256" key="1">
    <source>
        <dbReference type="SAM" id="Phobius"/>
    </source>
</evidence>
<dbReference type="AlphaFoldDB" id="A0A9P5NT95"/>
<sequence>MSCSTAVDSFFYCLADSSSAFFFVMWSLQLPFQFAWRDLLPFLRLVLSRCLGIFSQSVYLRAFMLVTFWFW</sequence>
<keyword evidence="1" id="KW-1133">Transmembrane helix</keyword>
<keyword evidence="1" id="KW-0812">Transmembrane</keyword>
<protein>
    <submittedName>
        <fullName evidence="2">Uncharacterized protein</fullName>
    </submittedName>
</protein>
<dbReference type="Proteomes" id="UP000724874">
    <property type="component" value="Unassembled WGS sequence"/>
</dbReference>
<evidence type="ECO:0000313" key="3">
    <source>
        <dbReference type="Proteomes" id="UP000724874"/>
    </source>
</evidence>
<organism evidence="2 3">
    <name type="scientific">Gymnopilus junonius</name>
    <name type="common">Spectacular rustgill mushroom</name>
    <name type="synonym">Gymnopilus spectabilis subsp. junonius</name>
    <dbReference type="NCBI Taxonomy" id="109634"/>
    <lineage>
        <taxon>Eukaryota</taxon>
        <taxon>Fungi</taxon>
        <taxon>Dikarya</taxon>
        <taxon>Basidiomycota</taxon>
        <taxon>Agaricomycotina</taxon>
        <taxon>Agaricomycetes</taxon>
        <taxon>Agaricomycetidae</taxon>
        <taxon>Agaricales</taxon>
        <taxon>Agaricineae</taxon>
        <taxon>Hymenogastraceae</taxon>
        <taxon>Gymnopilus</taxon>
    </lineage>
</organism>
<dbReference type="EMBL" id="JADNYJ010000020">
    <property type="protein sequence ID" value="KAF8905929.1"/>
    <property type="molecule type" value="Genomic_DNA"/>
</dbReference>
<gene>
    <name evidence="2" type="ORF">CPB84DRAFT_1770577</name>
</gene>
<proteinExistence type="predicted"/>